<dbReference type="AlphaFoldDB" id="A0A5J5BZF4"/>
<dbReference type="OrthoDB" id="1924068at2759"/>
<protein>
    <submittedName>
        <fullName evidence="1">Uncharacterized protein</fullName>
    </submittedName>
</protein>
<gene>
    <name evidence="1" type="ORF">F0562_003451</name>
</gene>
<evidence type="ECO:0000313" key="2">
    <source>
        <dbReference type="Proteomes" id="UP000325577"/>
    </source>
</evidence>
<reference evidence="1 2" key="1">
    <citation type="submission" date="2019-09" db="EMBL/GenBank/DDBJ databases">
        <title>A chromosome-level genome assembly of the Chinese tupelo Nyssa sinensis.</title>
        <authorList>
            <person name="Yang X."/>
            <person name="Kang M."/>
            <person name="Yang Y."/>
            <person name="Xiong H."/>
            <person name="Wang M."/>
            <person name="Zhang Z."/>
            <person name="Wang Z."/>
            <person name="Wu H."/>
            <person name="Ma T."/>
            <person name="Liu J."/>
            <person name="Xi Z."/>
        </authorList>
    </citation>
    <scope>NUCLEOTIDE SEQUENCE [LARGE SCALE GENOMIC DNA]</scope>
    <source>
        <strain evidence="1">J267</strain>
        <tissue evidence="1">Leaf</tissue>
    </source>
</reference>
<dbReference type="Proteomes" id="UP000325577">
    <property type="component" value="Linkage Group LG1"/>
</dbReference>
<name>A0A5J5BZF4_9ASTE</name>
<dbReference type="PANTHER" id="PTHR33233">
    <property type="entry name" value="ENDONUCLEASE/EXONUCLEASE/PHOSPHATASE"/>
    <property type="match status" value="1"/>
</dbReference>
<organism evidence="1 2">
    <name type="scientific">Nyssa sinensis</name>
    <dbReference type="NCBI Taxonomy" id="561372"/>
    <lineage>
        <taxon>Eukaryota</taxon>
        <taxon>Viridiplantae</taxon>
        <taxon>Streptophyta</taxon>
        <taxon>Embryophyta</taxon>
        <taxon>Tracheophyta</taxon>
        <taxon>Spermatophyta</taxon>
        <taxon>Magnoliopsida</taxon>
        <taxon>eudicotyledons</taxon>
        <taxon>Gunneridae</taxon>
        <taxon>Pentapetalae</taxon>
        <taxon>asterids</taxon>
        <taxon>Cornales</taxon>
        <taxon>Nyssaceae</taxon>
        <taxon>Nyssa</taxon>
    </lineage>
</organism>
<proteinExistence type="predicted"/>
<evidence type="ECO:0000313" key="1">
    <source>
        <dbReference type="EMBL" id="KAA8547022.1"/>
    </source>
</evidence>
<keyword evidence="2" id="KW-1185">Reference proteome</keyword>
<dbReference type="EMBL" id="CM018032">
    <property type="protein sequence ID" value="KAA8547022.1"/>
    <property type="molecule type" value="Genomic_DNA"/>
</dbReference>
<dbReference type="PANTHER" id="PTHR33233:SF17">
    <property type="entry name" value="DUF4283 DOMAIN-CONTAINING PROTEIN"/>
    <property type="match status" value="1"/>
</dbReference>
<accession>A0A5J5BZF4</accession>
<sequence>MIDLLEAEMAIEGIRVSKAGNQAKLDSSLDLGINKAVEGMEELHMENVSLRKMLKVQEGFIRDLLNSKKQTLSNASSWGQGIGVENWKSASKATVWETKTAAPLRGARKELQVEKGAKETNGKNNPWIQLFKENRVKENGIQLEFVQPRCQEGNRKAQIEKPDVVTELARWENSGWVCSCMEKEDLTHVPIWIRLPHLKLHMWSGMSPSKIACIIGTPLFIDKLTAERGCFHYARLCVEVEMGKELPDQVMIED</sequence>